<feature type="compositionally biased region" description="Polar residues" evidence="1">
    <location>
        <begin position="628"/>
        <end position="663"/>
    </location>
</feature>
<accession>A0ABR8KHA1</accession>
<feature type="region of interest" description="Disordered" evidence="1">
    <location>
        <begin position="624"/>
        <end position="666"/>
    </location>
</feature>
<evidence type="ECO:0000256" key="1">
    <source>
        <dbReference type="SAM" id="MobiDB-lite"/>
    </source>
</evidence>
<evidence type="ECO:0000313" key="3">
    <source>
        <dbReference type="Proteomes" id="UP000637383"/>
    </source>
</evidence>
<name>A0ABR8KHA1_9NOSO</name>
<protein>
    <recommendedName>
        <fullName evidence="4">Replication protein</fullName>
    </recommendedName>
</protein>
<keyword evidence="3" id="KW-1185">Reference proteome</keyword>
<comment type="caution">
    <text evidence="2">The sequence shown here is derived from an EMBL/GenBank/DDBJ whole genome shotgun (WGS) entry which is preliminary data.</text>
</comment>
<gene>
    <name evidence="2" type="ORF">H6H03_34470</name>
</gene>
<feature type="region of interest" description="Disordered" evidence="1">
    <location>
        <begin position="672"/>
        <end position="691"/>
    </location>
</feature>
<dbReference type="Proteomes" id="UP000637383">
    <property type="component" value="Unassembled WGS sequence"/>
</dbReference>
<evidence type="ECO:0008006" key="4">
    <source>
        <dbReference type="Google" id="ProtNLM"/>
    </source>
</evidence>
<sequence length="787" mass="88428">MYLPQNSDDFAKSNRTHFSKTKIKPHLPKDPVGQRYVQYFWHPWSAIVAPVPAFVSKPAWRTIDYYLQPSQLWKLHQNSQQLVGIRFGSNTRYAIIDLDKGGDYHNLESINRIKSALEDIGIVDIIILQSSHSGGYHLIITFTTLQPTFNLACALEYALRDAGFIPRKGHLEIFPNVKPWAENSIINYNAIRCPMQPGSGALLLDDDLQPISDSVCVFLDYCDRAAVRQDLTRLKRAIKKARKRHNRELYRKKASANVEEWRANWEEIITTGWTGFGQTNTLLQILVGYGIVFLDLKGEALVKYAVEAAISAPGYIQYCRHQHEIEARVRHWIECTIRHQWFTPYASYPERLLGTFANTFAEAISGKEASYALINGIIKPKDNIIPFDRRQALNQQRSLEAQKRIRWAVNALEWGRGLPEGITDRTKAISNEYKQRFHKTLSQDTLRKHLHLWHPKWYITDPWAENSSNPCQINKDGHFNKTHSPEKNQKAQNPYQMDINGHFHYMKVLCLPPAATAPQGLESAEEVEQPDVSQSDSAVIQPVENIEFINSSNTSEINSNKTSNQLENSVHTNILQSNEFSSHHDFIYSCSSGTSLKPDNQNLSIMEDNGLGVVSIPAAVAPEPPQEIANSGRQRASEGNSTPASVTAESSLQSANNGLQSASKGDLTPAAVPLEQPLQNPNNGLHGASVGEETADVSYRIEELKRVTKLRLMAMTQARAKVQQYRLITGRILSTQERASLEMIAKMQFYLDSGCSVLVAEAEAWAAVNPGCLPFSLESAFAEPADE</sequence>
<dbReference type="RefSeq" id="WP_190959435.1">
    <property type="nucleotide sequence ID" value="NZ_JACJTU010000062.1"/>
</dbReference>
<dbReference type="EMBL" id="JACJTU010000062">
    <property type="protein sequence ID" value="MBD2738917.1"/>
    <property type="molecule type" value="Genomic_DNA"/>
</dbReference>
<organism evidence="2 3">
    <name type="scientific">Nostoc paludosum FACHB-159</name>
    <dbReference type="NCBI Taxonomy" id="2692908"/>
    <lineage>
        <taxon>Bacteria</taxon>
        <taxon>Bacillati</taxon>
        <taxon>Cyanobacteriota</taxon>
        <taxon>Cyanophyceae</taxon>
        <taxon>Nostocales</taxon>
        <taxon>Nostocaceae</taxon>
        <taxon>Nostoc</taxon>
    </lineage>
</organism>
<evidence type="ECO:0000313" key="2">
    <source>
        <dbReference type="EMBL" id="MBD2738917.1"/>
    </source>
</evidence>
<proteinExistence type="predicted"/>
<reference evidence="2 3" key="1">
    <citation type="journal article" date="2020" name="ISME J.">
        <title>Comparative genomics reveals insights into cyanobacterial evolution and habitat adaptation.</title>
        <authorList>
            <person name="Chen M.Y."/>
            <person name="Teng W.K."/>
            <person name="Zhao L."/>
            <person name="Hu C.X."/>
            <person name="Zhou Y.K."/>
            <person name="Han B.P."/>
            <person name="Song L.R."/>
            <person name="Shu W.S."/>
        </authorList>
    </citation>
    <scope>NUCLEOTIDE SEQUENCE [LARGE SCALE GENOMIC DNA]</scope>
    <source>
        <strain evidence="2 3">FACHB-159</strain>
    </source>
</reference>